<dbReference type="RefSeq" id="WP_141110309.1">
    <property type="nucleotide sequence ID" value="NZ_FUZA01000003.1"/>
</dbReference>
<evidence type="ECO:0000313" key="2">
    <source>
        <dbReference type="EMBL" id="SKB93644.1"/>
    </source>
</evidence>
<dbReference type="EMBL" id="FUZA01000003">
    <property type="protein sequence ID" value="SKB93644.1"/>
    <property type="molecule type" value="Genomic_DNA"/>
</dbReference>
<keyword evidence="1" id="KW-0732">Signal</keyword>
<feature type="signal peptide" evidence="1">
    <location>
        <begin position="1"/>
        <end position="20"/>
    </location>
</feature>
<feature type="chain" id="PRO_5013092207" description="Lipocalin-like domain-containing protein" evidence="1">
    <location>
        <begin position="21"/>
        <end position="139"/>
    </location>
</feature>
<dbReference type="OrthoDB" id="955522at2"/>
<dbReference type="PROSITE" id="PS51257">
    <property type="entry name" value="PROKAR_LIPOPROTEIN"/>
    <property type="match status" value="1"/>
</dbReference>
<proteinExistence type="predicted"/>
<dbReference type="AlphaFoldDB" id="A0A1T5FBW4"/>
<evidence type="ECO:0008006" key="4">
    <source>
        <dbReference type="Google" id="ProtNLM"/>
    </source>
</evidence>
<sequence length="139" mass="15240">MKIRYSIMITLLFVSMFSCKDDDVQVENNGLVGKWKMVEFLNDPGDGSGEFQKASEGESSVVEFKANGDFNEIKGALYSSINSYTKYKILSNSKIELSGAPASSAYPTHNWTYDDLTPTSVTLGFGCDETCAGKFVAIE</sequence>
<evidence type="ECO:0000256" key="1">
    <source>
        <dbReference type="SAM" id="SignalP"/>
    </source>
</evidence>
<keyword evidence="3" id="KW-1185">Reference proteome</keyword>
<name>A0A1T5FBW4_9BACT</name>
<protein>
    <recommendedName>
        <fullName evidence="4">Lipocalin-like domain-containing protein</fullName>
    </recommendedName>
</protein>
<gene>
    <name evidence="2" type="ORF">SAMN05660293_03020</name>
</gene>
<reference evidence="3" key="1">
    <citation type="submission" date="2017-02" db="EMBL/GenBank/DDBJ databases">
        <authorList>
            <person name="Varghese N."/>
            <person name="Submissions S."/>
        </authorList>
    </citation>
    <scope>NUCLEOTIDE SEQUENCE [LARGE SCALE GENOMIC DNA]</scope>
    <source>
        <strain evidence="3">DSM 22270</strain>
    </source>
</reference>
<organism evidence="2 3">
    <name type="scientific">Dyadobacter psychrophilus</name>
    <dbReference type="NCBI Taxonomy" id="651661"/>
    <lineage>
        <taxon>Bacteria</taxon>
        <taxon>Pseudomonadati</taxon>
        <taxon>Bacteroidota</taxon>
        <taxon>Cytophagia</taxon>
        <taxon>Cytophagales</taxon>
        <taxon>Spirosomataceae</taxon>
        <taxon>Dyadobacter</taxon>
    </lineage>
</organism>
<dbReference type="Proteomes" id="UP000190897">
    <property type="component" value="Unassembled WGS sequence"/>
</dbReference>
<evidence type="ECO:0000313" key="3">
    <source>
        <dbReference type="Proteomes" id="UP000190897"/>
    </source>
</evidence>
<accession>A0A1T5FBW4</accession>